<evidence type="ECO:0000256" key="2">
    <source>
        <dbReference type="ARBA" id="ARBA00007168"/>
    </source>
</evidence>
<accession>A0A368GKS6</accession>
<proteinExistence type="inferred from homology"/>
<feature type="transmembrane region" description="Helical" evidence="6">
    <location>
        <begin position="434"/>
        <end position="464"/>
    </location>
</feature>
<organism evidence="7 8">
    <name type="scientific">Ancylostoma caninum</name>
    <name type="common">Dog hookworm</name>
    <dbReference type="NCBI Taxonomy" id="29170"/>
    <lineage>
        <taxon>Eukaryota</taxon>
        <taxon>Metazoa</taxon>
        <taxon>Ecdysozoa</taxon>
        <taxon>Nematoda</taxon>
        <taxon>Chromadorea</taxon>
        <taxon>Rhabditida</taxon>
        <taxon>Rhabditina</taxon>
        <taxon>Rhabditomorpha</taxon>
        <taxon>Strongyloidea</taxon>
        <taxon>Ancylostomatidae</taxon>
        <taxon>Ancylostomatinae</taxon>
        <taxon>Ancylostoma</taxon>
    </lineage>
</organism>
<comment type="caution">
    <text evidence="7">The sequence shown here is derived from an EMBL/GenBank/DDBJ whole genome shotgun (WGS) entry which is preliminary data.</text>
</comment>
<gene>
    <name evidence="7" type="ORF">ANCCAN_09710</name>
</gene>
<comment type="subcellular location">
    <subcellularLocation>
        <location evidence="6">Cell membrane</location>
        <topology evidence="6">Multi-pass membrane protein</topology>
    </subcellularLocation>
    <subcellularLocation>
        <location evidence="1">Membrane</location>
        <topology evidence="1">Multi-pass membrane protein</topology>
    </subcellularLocation>
</comment>
<dbReference type="PANTHER" id="PTHR12385:SF12">
    <property type="entry name" value="CHOLINE TRANSPORTER-LIKE PROTEIN"/>
    <property type="match status" value="1"/>
</dbReference>
<reference evidence="7 8" key="1">
    <citation type="submission" date="2014-10" db="EMBL/GenBank/DDBJ databases">
        <title>Draft genome of the hookworm Ancylostoma caninum.</title>
        <authorList>
            <person name="Mitreva M."/>
        </authorList>
    </citation>
    <scope>NUCLEOTIDE SEQUENCE [LARGE SCALE GENOMIC DNA]</scope>
    <source>
        <strain evidence="7 8">Baltimore</strain>
    </source>
</reference>
<dbReference type="OrthoDB" id="420519at2759"/>
<sequence>MCCALACCCVGDASDENYENLLHKGRRSCTDCSFLILFLIFCGGLGSIAWYAVDNGDPYRIIFGSDSFGNTCGRNNGPIWIRSNKSGSREQFEFSGQNMTERRYMFPLNASRALDTIWACVRSCPEDTVTSYEGIKKLAVEHNNSLCVDYGSAINAAKHKPRFGVCPRLPVLKSTDIINRCIPEDLIAFGKDLLRKVADMDWIRSYLHDLIDASPYLLQMCLVALVLALFSVALLRFFAAIIVYFVYLAVAVLAIGFSGSIWYAFWKVYKKSVQSDQDGVNDTDITTTTTATMGPKSGPHHLTTAVLFKDIDFEAMINFENTTTVTLLAMALGATIISIFIVAVVWCVLPRGKKMIRLFKGASRALSAMPCLLLQPLVNAALILMVAVYTLSVVLVLFTAGDMVSRRVSNGNARGDSILIVETNMTRTTKLMMFYQFVGFVWVSEFLMACQRLFIAGAVSMYYFDVLSMSRRFASPTPRSPVMCSLWNLVRYHLGSAALGAFIITLVRIPRYIIIWILARMRSVENLIVKKILAVFVFILGCIEKCLRYINYNVYTVISYSGFSFCPAAKMAVNHLLDNAIDVATVNTVGDLVLFLTKCLVAGATTICAFFRLEELWSTLSHPWFPLVILFICSYQIANCFLSVYEMTIDTIMLCCAEELVLLKDNPEAVQQFRDFMDGTSEVMAQRNVQLIGCTRIEETYPLNPIDGERK</sequence>
<comment type="function">
    <text evidence="6">Choline transporter.</text>
</comment>
<dbReference type="PANTHER" id="PTHR12385">
    <property type="entry name" value="CHOLINE TRANSPORTER-LIKE (SLC FAMILY 44)"/>
    <property type="match status" value="1"/>
</dbReference>
<protein>
    <recommendedName>
        <fullName evidence="6">Choline transporter-like protein</fullName>
    </recommendedName>
</protein>
<evidence type="ECO:0000313" key="8">
    <source>
        <dbReference type="Proteomes" id="UP000252519"/>
    </source>
</evidence>
<feature type="transmembrane region" description="Helical" evidence="6">
    <location>
        <begin position="497"/>
        <end position="519"/>
    </location>
</feature>
<evidence type="ECO:0000256" key="4">
    <source>
        <dbReference type="ARBA" id="ARBA00022989"/>
    </source>
</evidence>
<feature type="transmembrane region" description="Helical" evidence="6">
    <location>
        <begin position="361"/>
        <end position="378"/>
    </location>
</feature>
<dbReference type="InterPro" id="IPR007603">
    <property type="entry name" value="Choline_transptr-like"/>
</dbReference>
<evidence type="ECO:0000256" key="3">
    <source>
        <dbReference type="ARBA" id="ARBA00022692"/>
    </source>
</evidence>
<feature type="transmembrane region" description="Helical" evidence="6">
    <location>
        <begin position="325"/>
        <end position="349"/>
    </location>
</feature>
<name>A0A368GKS6_ANCCA</name>
<dbReference type="GO" id="GO:0022857">
    <property type="term" value="F:transmembrane transporter activity"/>
    <property type="evidence" value="ECO:0007669"/>
    <property type="project" value="UniProtKB-UniRule"/>
</dbReference>
<feature type="transmembrane region" description="Helical" evidence="6">
    <location>
        <begin position="242"/>
        <end position="265"/>
    </location>
</feature>
<keyword evidence="4 6" id="KW-1133">Transmembrane helix</keyword>
<keyword evidence="5 6" id="KW-0472">Membrane</keyword>
<comment type="similarity">
    <text evidence="2 6">Belongs to the CTL (choline transporter-like) family.</text>
</comment>
<dbReference type="GO" id="GO:0005886">
    <property type="term" value="C:plasma membrane"/>
    <property type="evidence" value="ECO:0007669"/>
    <property type="project" value="UniProtKB-SubCell"/>
</dbReference>
<feature type="transmembrane region" description="Helical" evidence="6">
    <location>
        <begin position="589"/>
        <end position="612"/>
    </location>
</feature>
<evidence type="ECO:0000256" key="6">
    <source>
        <dbReference type="RuleBase" id="RU368066"/>
    </source>
</evidence>
<feature type="transmembrane region" description="Helical" evidence="6">
    <location>
        <begin position="624"/>
        <end position="645"/>
    </location>
</feature>
<dbReference type="Pfam" id="PF04515">
    <property type="entry name" value="Choline_transpo"/>
    <property type="match status" value="1"/>
</dbReference>
<dbReference type="AlphaFoldDB" id="A0A368GKS6"/>
<feature type="transmembrane region" description="Helical" evidence="6">
    <location>
        <begin position="216"/>
        <end position="235"/>
    </location>
</feature>
<dbReference type="Proteomes" id="UP000252519">
    <property type="component" value="Unassembled WGS sequence"/>
</dbReference>
<dbReference type="EMBL" id="JOJR01000133">
    <property type="protein sequence ID" value="RCN44278.1"/>
    <property type="molecule type" value="Genomic_DNA"/>
</dbReference>
<feature type="transmembrane region" description="Helical" evidence="6">
    <location>
        <begin position="34"/>
        <end position="53"/>
    </location>
</feature>
<keyword evidence="8" id="KW-1185">Reference proteome</keyword>
<keyword evidence="3 6" id="KW-0812">Transmembrane</keyword>
<evidence type="ECO:0000256" key="1">
    <source>
        <dbReference type="ARBA" id="ARBA00004141"/>
    </source>
</evidence>
<evidence type="ECO:0000256" key="5">
    <source>
        <dbReference type="ARBA" id="ARBA00023136"/>
    </source>
</evidence>
<evidence type="ECO:0000313" key="7">
    <source>
        <dbReference type="EMBL" id="RCN44278.1"/>
    </source>
</evidence>
<feature type="transmembrane region" description="Helical" evidence="6">
    <location>
        <begin position="384"/>
        <end position="404"/>
    </location>
</feature>
<dbReference type="STRING" id="29170.A0A368GKS6"/>